<dbReference type="RefSeq" id="WP_091491948.1">
    <property type="nucleotide sequence ID" value="NZ_LT629692.1"/>
</dbReference>
<keyword evidence="2" id="KW-0560">Oxidoreductase</keyword>
<dbReference type="Pfam" id="PF02627">
    <property type="entry name" value="CMD"/>
    <property type="match status" value="1"/>
</dbReference>
<sequence length="169" mass="18290">MSEERRVHLSKSAPEAYKALAAFSKSVGAIAVANGIDDRLKELVQIHTSQLNGCAYCVRVHVERAAKAGISADTIAQLPVWRESGVFSERERAGLELAEAFTYIHEGGIAQEVYEEVGGILSEDEYVGLSWILVAINAFNRVAIAGRYSVPPRDDLANEDQDAASGAAW</sequence>
<dbReference type="SUPFAM" id="SSF69118">
    <property type="entry name" value="AhpD-like"/>
    <property type="match status" value="1"/>
</dbReference>
<organism evidence="2 3">
    <name type="scientific">Microbacterium pygmaeum</name>
    <dbReference type="NCBI Taxonomy" id="370764"/>
    <lineage>
        <taxon>Bacteria</taxon>
        <taxon>Bacillati</taxon>
        <taxon>Actinomycetota</taxon>
        <taxon>Actinomycetes</taxon>
        <taxon>Micrococcales</taxon>
        <taxon>Microbacteriaceae</taxon>
        <taxon>Microbacterium</taxon>
    </lineage>
</organism>
<name>A0A1G8CFF9_9MICO</name>
<protein>
    <submittedName>
        <fullName evidence="2">Alkylhydroperoxidase AhpD family core domain-containing protein</fullName>
    </submittedName>
</protein>
<dbReference type="Gene3D" id="1.20.1290.10">
    <property type="entry name" value="AhpD-like"/>
    <property type="match status" value="1"/>
</dbReference>
<dbReference type="PANTHER" id="PTHR34846:SF10">
    <property type="entry name" value="CYTOPLASMIC PROTEIN"/>
    <property type="match status" value="1"/>
</dbReference>
<dbReference type="STRING" id="370764.SAMN04489810_3061"/>
<dbReference type="GO" id="GO:0051920">
    <property type="term" value="F:peroxiredoxin activity"/>
    <property type="evidence" value="ECO:0007669"/>
    <property type="project" value="InterPro"/>
</dbReference>
<dbReference type="OrthoDB" id="9801997at2"/>
<keyword evidence="2" id="KW-0575">Peroxidase</keyword>
<dbReference type="Proteomes" id="UP000199009">
    <property type="component" value="Chromosome I"/>
</dbReference>
<dbReference type="InterPro" id="IPR004675">
    <property type="entry name" value="AhpD_core"/>
</dbReference>
<dbReference type="InterPro" id="IPR029032">
    <property type="entry name" value="AhpD-like"/>
</dbReference>
<accession>A0A1G8CFF9</accession>
<evidence type="ECO:0000313" key="2">
    <source>
        <dbReference type="EMBL" id="SDH44088.1"/>
    </source>
</evidence>
<gene>
    <name evidence="2" type="ORF">SAMN04489810_3061</name>
</gene>
<reference evidence="2 3" key="1">
    <citation type="submission" date="2016-10" db="EMBL/GenBank/DDBJ databases">
        <authorList>
            <person name="de Groot N.N."/>
        </authorList>
    </citation>
    <scope>NUCLEOTIDE SEQUENCE [LARGE SCALE GENOMIC DNA]</scope>
    <source>
        <strain evidence="2 3">DSM 23142</strain>
    </source>
</reference>
<keyword evidence="3" id="KW-1185">Reference proteome</keyword>
<proteinExistence type="predicted"/>
<dbReference type="NCBIfam" id="TIGR00778">
    <property type="entry name" value="ahpD_dom"/>
    <property type="match status" value="1"/>
</dbReference>
<dbReference type="PANTHER" id="PTHR34846">
    <property type="entry name" value="4-CARBOXYMUCONOLACTONE DECARBOXYLASE FAMILY PROTEIN (AFU_ORTHOLOGUE AFUA_6G11590)"/>
    <property type="match status" value="1"/>
</dbReference>
<dbReference type="InterPro" id="IPR003779">
    <property type="entry name" value="CMD-like"/>
</dbReference>
<feature type="domain" description="Carboxymuconolactone decarboxylase-like" evidence="1">
    <location>
        <begin position="14"/>
        <end position="100"/>
    </location>
</feature>
<dbReference type="AlphaFoldDB" id="A0A1G8CFF9"/>
<evidence type="ECO:0000259" key="1">
    <source>
        <dbReference type="Pfam" id="PF02627"/>
    </source>
</evidence>
<evidence type="ECO:0000313" key="3">
    <source>
        <dbReference type="Proteomes" id="UP000199009"/>
    </source>
</evidence>
<dbReference type="EMBL" id="LT629692">
    <property type="protein sequence ID" value="SDH44088.1"/>
    <property type="molecule type" value="Genomic_DNA"/>
</dbReference>